<gene>
    <name evidence="4" type="primary">LOC113731893</name>
</gene>
<accession>A0ABM4WYP5</accession>
<dbReference type="Pfam" id="PF10536">
    <property type="entry name" value="PMD"/>
    <property type="match status" value="1"/>
</dbReference>
<dbReference type="PANTHER" id="PTHR46033">
    <property type="entry name" value="PROTEIN MAIN-LIKE 2"/>
    <property type="match status" value="1"/>
</dbReference>
<proteinExistence type="predicted"/>
<dbReference type="RefSeq" id="XP_071936903.1">
    <property type="nucleotide sequence ID" value="XM_072080802.1"/>
</dbReference>
<feature type="domain" description="Aminotransferase-like plant mobile" evidence="2">
    <location>
        <begin position="443"/>
        <end position="807"/>
    </location>
</feature>
<dbReference type="GeneID" id="113731893"/>
<dbReference type="Proteomes" id="UP001652660">
    <property type="component" value="Chromosome 1c"/>
</dbReference>
<dbReference type="InterPro" id="IPR019557">
    <property type="entry name" value="AminoTfrase-like_pln_mobile"/>
</dbReference>
<organism evidence="3 4">
    <name type="scientific">Coffea arabica</name>
    <name type="common">Arabian coffee</name>
    <dbReference type="NCBI Taxonomy" id="13443"/>
    <lineage>
        <taxon>Eukaryota</taxon>
        <taxon>Viridiplantae</taxon>
        <taxon>Streptophyta</taxon>
        <taxon>Embryophyta</taxon>
        <taxon>Tracheophyta</taxon>
        <taxon>Spermatophyta</taxon>
        <taxon>Magnoliopsida</taxon>
        <taxon>eudicotyledons</taxon>
        <taxon>Gunneridae</taxon>
        <taxon>Pentapetalae</taxon>
        <taxon>asterids</taxon>
        <taxon>lamiids</taxon>
        <taxon>Gentianales</taxon>
        <taxon>Rubiaceae</taxon>
        <taxon>Ixoroideae</taxon>
        <taxon>Gardenieae complex</taxon>
        <taxon>Bertiereae - Coffeeae clade</taxon>
        <taxon>Coffeeae</taxon>
        <taxon>Coffea</taxon>
    </lineage>
</organism>
<evidence type="ECO:0000313" key="4">
    <source>
        <dbReference type="RefSeq" id="XP_071936903.1"/>
    </source>
</evidence>
<sequence>MYSPCIRWWGLLPLYILSPEPSFEPLERHQAASSLHRTGRSFSFRLSPPLPKRNSHSHSHSVRSARKGIRLLLSRHHKTPRHIFECQAPQGKQILRWNMSSDNSLVIQLYWGGKIIYAGGSMFYDPPMPKKVMFLRERVGFNELIDKVYSIMGLDQNRHNISLIFRNCVQHGVFGAMPLVDDNGVDGMYFLKAKSGHATEIYVEVEELLGLRQCDNQTLPIASPHRDVQQAQRGRKRGSEHRIEKDCPSSSHMPTLETRDSNTNAATVLDAATNTDIELVDVDVDSEPEPEADDFGDNDHECDTSGQAGNSGEGATTDDHASPSVAPHLRSRSTLEPEPEADDFGDNDHEYDTSGQAGNSGEGATTHEHAGPSVAPHLRSRSTPPPHPGPIDPSVLYLQTHHRSTAVFHGAGDVLDVRRCDKKFFDIFRHSDPRVSHYIDIAGFGGVRRAGYLQVNHGLITALVERWRQETHTFHLPVMGEATVTLQDVEVLWGLPVDGLPVTLIHVKRSPLQRKHLVQEVLGFWPEDNCFREGRLKMSSMYARLGTQLPPDAPDEMVRQYARMCILILLGGLLFADSCGNVVSLNWLDYVRDLEAMSKYSWGSAVLACLYSRMCHASHVGQNTTGGPYLLLQLWAWERIPTIRPDVSLQRLTGDYPRGGRWSAERTGVDPPSQDVSYYREQLSLLRMDQFIWMPYPDDVLASLPEYCRRGARIWRARVPLIFWHIVEFYFPDRVLRQFGMKQNIPQSVDTDRGGLHQLGLAGFAGRNWAEFHSVWIGHWNDRANAEVSGESTHTFSPSNDYLSWYHRHTVLYITPPLRKHPQSGHVHYEASGQFEYLMDSMHRIAHQSLDGLQHDDPTHSFHPSLVMIADEAFGSMQYLRRFDRMIFEPTERQDSGASMSHNIPHQRYQLDSNGLAVDWTINMWVFEKQKLLLFRCPEMGSFLALK</sequence>
<feature type="compositionally biased region" description="Acidic residues" evidence="1">
    <location>
        <begin position="286"/>
        <end position="296"/>
    </location>
</feature>
<feature type="compositionally biased region" description="Polar residues" evidence="1">
    <location>
        <begin position="304"/>
        <end position="314"/>
    </location>
</feature>
<evidence type="ECO:0000259" key="2">
    <source>
        <dbReference type="Pfam" id="PF10536"/>
    </source>
</evidence>
<feature type="region of interest" description="Disordered" evidence="1">
    <location>
        <begin position="220"/>
        <end position="262"/>
    </location>
</feature>
<evidence type="ECO:0000256" key="1">
    <source>
        <dbReference type="SAM" id="MobiDB-lite"/>
    </source>
</evidence>
<evidence type="ECO:0000313" key="3">
    <source>
        <dbReference type="Proteomes" id="UP001652660"/>
    </source>
</evidence>
<dbReference type="PANTHER" id="PTHR46033:SF8">
    <property type="entry name" value="PROTEIN MAINTENANCE OF MERISTEMS-LIKE"/>
    <property type="match status" value="1"/>
</dbReference>
<reference evidence="3" key="1">
    <citation type="journal article" date="2025" name="Foods">
        <title>Unveiling the Microbial Signatures of Arabica Coffee Cherries: Insights into Ripeness Specific Diversity, Functional Traits, and Implications for Quality and Safety.</title>
        <authorList>
            <consortium name="RefSeq"/>
            <person name="Tenea G.N."/>
            <person name="Cifuentes V."/>
            <person name="Reyes P."/>
            <person name="Cevallos-Vallejos M."/>
        </authorList>
    </citation>
    <scope>NUCLEOTIDE SEQUENCE [LARGE SCALE GENOMIC DNA]</scope>
</reference>
<name>A0ABM4WYP5_COFAR</name>
<protein>
    <submittedName>
        <fullName evidence="4">Serine/threonine-protein phosphatase 7 long form homolog isoform X1</fullName>
    </submittedName>
</protein>
<keyword evidence="3" id="KW-1185">Reference proteome</keyword>
<dbReference type="InterPro" id="IPR044824">
    <property type="entry name" value="MAIN-like"/>
</dbReference>
<feature type="region of interest" description="Disordered" evidence="1">
    <location>
        <begin position="286"/>
        <end position="394"/>
    </location>
</feature>
<feature type="compositionally biased region" description="Polar residues" evidence="1">
    <location>
        <begin position="353"/>
        <end position="363"/>
    </location>
</feature>
<reference evidence="4" key="2">
    <citation type="submission" date="2025-08" db="UniProtKB">
        <authorList>
            <consortium name="RefSeq"/>
        </authorList>
    </citation>
    <scope>IDENTIFICATION</scope>
    <source>
        <tissue evidence="4">Leaves</tissue>
    </source>
</reference>